<evidence type="ECO:0000256" key="4">
    <source>
        <dbReference type="ARBA" id="ARBA00022989"/>
    </source>
</evidence>
<evidence type="ECO:0000256" key="6">
    <source>
        <dbReference type="ARBA" id="ARBA00023136"/>
    </source>
</evidence>
<sequence length="959" mass="109984">MEQMSQTMEKILQVMEKIPETTEKMTQTMEKILQVMEKIPETTEKMTQTMEKYSQSMEMLPRTMEKMAQTPGKLPQTLETEEKLRFQDEWLEAMTEEDGCRLMKLVVMEPHLLTVKYKGCNALHLAMRHNWYGLVQEILLQFKHLSSTKEEENGSSSSRLDLAVLRDLLTCKEGDTQMSETSEAGSSGMDVLAMAVIQCHQAINTLLVRTISKLPGLFPEHHIYKDVVWCSRVEGPTKSGKGEDKREDEREILRMYLVKCLPEFSDWFKCSHAPNLCFDTIEDIERRNSSAALNDLQEARKRAELDPALNNWMLTCPFLPFAEYLILDSSCNWSEDNLLHSKCAFASHLDERKKKCTSVSRWDKSWSKNWDDLNRYIDYLVTISDTRRLVLHHALLCSWAKKFTPHPLIPYIGRRERGSRMDSSGRIVFHLLIAMEPQPEVLSKVTDMQRDSRLLRTVYCHGDWEYSFLRCRINLSSVHRANGFVYYKDGRNQHVCSTEEIILTSPHLEEQHRIQWEAFLRKKALSTYSTVEGGFAATEYFQRISPFPRPAVQAGIVSDLVVTSLQLGVSMGSTTLVQKMIQKEMGYPNEEEEGEEERDGVRKWTRNILTRLRKLRGLYMMVLVWGITRRQVALYFAAEAGDPEMLRMILETGKCDLQCKDEHGNTPLHAAVSCEDPSSFPPMLIDFVEIPKKCFPEFHDLEKYLMTEDQLKEEEHHRQKREKEKLYRESRRQGCINLLLQEGADIWETDNAGKIANPGTKASPGYSLWWYEKLTRETQEQKTNFSAAGTAVSVTAALVATASYIGPLQPPLGYTKDDEDGVSKCQTEIMAVRVFFVLNTLAFYLAIAAVVLSLTPSLPLPHESIREELKRIRRNVTWALILLIVSLIAVLSAFASASIVVISNTDRWNQGGLTTGPVVAGCIVCLIVLILCCRRAFKLVCHRNRTTHRLEYDPPIERS</sequence>
<evidence type="ECO:0000259" key="8">
    <source>
        <dbReference type="Pfam" id="PF13962"/>
    </source>
</evidence>
<keyword evidence="4 7" id="KW-1133">Transmembrane helix</keyword>
<dbReference type="Pfam" id="PF13637">
    <property type="entry name" value="Ank_4"/>
    <property type="match status" value="1"/>
</dbReference>
<dbReference type="InterPro" id="IPR036770">
    <property type="entry name" value="Ankyrin_rpt-contain_sf"/>
</dbReference>
<dbReference type="SMART" id="SM00248">
    <property type="entry name" value="ANK"/>
    <property type="match status" value="3"/>
</dbReference>
<keyword evidence="10" id="KW-1185">Reference proteome</keyword>
<keyword evidence="5" id="KW-0040">ANK repeat</keyword>
<comment type="subcellular location">
    <subcellularLocation>
        <location evidence="1">Membrane</location>
        <topology evidence="1">Multi-pass membrane protein</topology>
    </subcellularLocation>
</comment>
<dbReference type="AlphaFoldDB" id="A0ABD3ICH3"/>
<dbReference type="GO" id="GO:0016020">
    <property type="term" value="C:membrane"/>
    <property type="evidence" value="ECO:0007669"/>
    <property type="project" value="UniProtKB-SubCell"/>
</dbReference>
<feature type="transmembrane region" description="Helical" evidence="7">
    <location>
        <begin position="834"/>
        <end position="855"/>
    </location>
</feature>
<evidence type="ECO:0000256" key="1">
    <source>
        <dbReference type="ARBA" id="ARBA00004141"/>
    </source>
</evidence>
<dbReference type="EMBL" id="JBJQOH010000001">
    <property type="protein sequence ID" value="KAL3701196.1"/>
    <property type="molecule type" value="Genomic_DNA"/>
</dbReference>
<name>A0ABD3ICH3_9MARC</name>
<feature type="domain" description="PGG" evidence="8">
    <location>
        <begin position="786"/>
        <end position="901"/>
    </location>
</feature>
<dbReference type="SUPFAM" id="SSF58104">
    <property type="entry name" value="Methyl-accepting chemotaxis protein (MCP) signaling domain"/>
    <property type="match status" value="1"/>
</dbReference>
<dbReference type="PANTHER" id="PTHR24186">
    <property type="entry name" value="PROTEIN PHOSPHATASE 1 REGULATORY SUBUNIT"/>
    <property type="match status" value="1"/>
</dbReference>
<dbReference type="InterPro" id="IPR026961">
    <property type="entry name" value="PGG_dom"/>
</dbReference>
<reference evidence="9 10" key="1">
    <citation type="submission" date="2024-09" db="EMBL/GenBank/DDBJ databases">
        <title>Chromosome-scale assembly of Riccia sorocarpa.</title>
        <authorList>
            <person name="Paukszto L."/>
        </authorList>
    </citation>
    <scope>NUCLEOTIDE SEQUENCE [LARGE SCALE GENOMIC DNA]</scope>
    <source>
        <strain evidence="9">LP-2024</strain>
        <tissue evidence="9">Aerial parts of the thallus</tissue>
    </source>
</reference>
<evidence type="ECO:0000256" key="3">
    <source>
        <dbReference type="ARBA" id="ARBA00022737"/>
    </source>
</evidence>
<evidence type="ECO:0000256" key="7">
    <source>
        <dbReference type="SAM" id="Phobius"/>
    </source>
</evidence>
<keyword evidence="6 7" id="KW-0472">Membrane</keyword>
<protein>
    <recommendedName>
        <fullName evidence="8">PGG domain-containing protein</fullName>
    </recommendedName>
</protein>
<comment type="caution">
    <text evidence="9">The sequence shown here is derived from an EMBL/GenBank/DDBJ whole genome shotgun (WGS) entry which is preliminary data.</text>
</comment>
<dbReference type="InterPro" id="IPR002110">
    <property type="entry name" value="Ankyrin_rpt"/>
</dbReference>
<accession>A0ABD3ICH3</accession>
<keyword evidence="3" id="KW-0677">Repeat</keyword>
<dbReference type="PANTHER" id="PTHR24186:SF38">
    <property type="entry name" value="ANKYRIN REPEAT FAMILY PROTEIN"/>
    <property type="match status" value="1"/>
</dbReference>
<dbReference type="Pfam" id="PF13962">
    <property type="entry name" value="PGG"/>
    <property type="match status" value="1"/>
</dbReference>
<gene>
    <name evidence="9" type="ORF">R1sor_019218</name>
</gene>
<proteinExistence type="predicted"/>
<evidence type="ECO:0000313" key="10">
    <source>
        <dbReference type="Proteomes" id="UP001633002"/>
    </source>
</evidence>
<organism evidence="9 10">
    <name type="scientific">Riccia sorocarpa</name>
    <dbReference type="NCBI Taxonomy" id="122646"/>
    <lineage>
        <taxon>Eukaryota</taxon>
        <taxon>Viridiplantae</taxon>
        <taxon>Streptophyta</taxon>
        <taxon>Embryophyta</taxon>
        <taxon>Marchantiophyta</taxon>
        <taxon>Marchantiopsida</taxon>
        <taxon>Marchantiidae</taxon>
        <taxon>Marchantiales</taxon>
        <taxon>Ricciaceae</taxon>
        <taxon>Riccia</taxon>
    </lineage>
</organism>
<evidence type="ECO:0000256" key="2">
    <source>
        <dbReference type="ARBA" id="ARBA00022692"/>
    </source>
</evidence>
<keyword evidence="2 7" id="KW-0812">Transmembrane</keyword>
<evidence type="ECO:0000313" key="9">
    <source>
        <dbReference type="EMBL" id="KAL3701196.1"/>
    </source>
</evidence>
<feature type="transmembrane region" description="Helical" evidence="7">
    <location>
        <begin position="876"/>
        <end position="902"/>
    </location>
</feature>
<dbReference type="SUPFAM" id="SSF48403">
    <property type="entry name" value="Ankyrin repeat"/>
    <property type="match status" value="1"/>
</dbReference>
<dbReference type="Gene3D" id="1.25.40.20">
    <property type="entry name" value="Ankyrin repeat-containing domain"/>
    <property type="match status" value="1"/>
</dbReference>
<dbReference type="Gene3D" id="1.10.287.950">
    <property type="entry name" value="Methyl-accepting chemotaxis protein"/>
    <property type="match status" value="1"/>
</dbReference>
<dbReference type="Proteomes" id="UP001633002">
    <property type="component" value="Unassembled WGS sequence"/>
</dbReference>
<feature type="transmembrane region" description="Helical" evidence="7">
    <location>
        <begin position="914"/>
        <end position="933"/>
    </location>
</feature>
<evidence type="ECO:0000256" key="5">
    <source>
        <dbReference type="ARBA" id="ARBA00023043"/>
    </source>
</evidence>